<organism evidence="5 6">
    <name type="scientific">Caballeronia udeis</name>
    <dbReference type="NCBI Taxonomy" id="1232866"/>
    <lineage>
        <taxon>Bacteria</taxon>
        <taxon>Pseudomonadati</taxon>
        <taxon>Pseudomonadota</taxon>
        <taxon>Betaproteobacteria</taxon>
        <taxon>Burkholderiales</taxon>
        <taxon>Burkholderiaceae</taxon>
        <taxon>Caballeronia</taxon>
    </lineage>
</organism>
<dbReference type="PANTHER" id="PTHR42796:SF4">
    <property type="entry name" value="FUMARYLACETOACETATE HYDROLASE DOMAIN-CONTAINING PROTEIN 2A"/>
    <property type="match status" value="1"/>
</dbReference>
<keyword evidence="3" id="KW-0479">Metal-binding</keyword>
<dbReference type="EMBL" id="JBIYDN010000043">
    <property type="protein sequence ID" value="MFK4448087.1"/>
    <property type="molecule type" value="Genomic_DNA"/>
</dbReference>
<protein>
    <submittedName>
        <fullName evidence="5">2,4-diketo-3-deoxy-L-fuconate hydrolase</fullName>
        <ecNumber evidence="5">3.7.1.26</ecNumber>
    </submittedName>
</protein>
<dbReference type="GO" id="GO:0016787">
    <property type="term" value="F:hydrolase activity"/>
    <property type="evidence" value="ECO:0007669"/>
    <property type="project" value="UniProtKB-KW"/>
</dbReference>
<proteinExistence type="inferred from homology"/>
<accession>A0ABW8MWH9</accession>
<feature type="domain" description="Fumarylacetoacetase-like C-terminal" evidence="4">
    <location>
        <begin position="110"/>
        <end position="312"/>
    </location>
</feature>
<sequence>MQGLDTAARNVNFAEIHDLDFCLRANRHVIESLLSAGNMKLVRFGHKGAEKPGIVGSDGVVRDLSAHAADIDPQLIGSGSLPGLDSGEIDALPGAPAGSRLGCPIGNIGKVVGIGLNYREHAKEAGAEIPKEPIIFLKANTAITGPFDDVILPENSTKSDWEVELGVVIGRRARNVSEAVALDHVFGYVIVNDVSEREHQLERGGQWTKGKSHDTFCPIGPWLVTRDEVGDEQALDLWCEVNGERVQHSNTADMIFSVAQCVSYISKFMTLLPGDVILTGTPQGVGLGFNPPRYLDGGYTMRLGIAGLGKQGQLVKRYDEHR</sequence>
<dbReference type="Gene3D" id="3.90.850.10">
    <property type="entry name" value="Fumarylacetoacetase-like, C-terminal domain"/>
    <property type="match status" value="1"/>
</dbReference>
<evidence type="ECO:0000259" key="4">
    <source>
        <dbReference type="Pfam" id="PF01557"/>
    </source>
</evidence>
<comment type="cofactor">
    <cofactor evidence="1">
        <name>Mg(2+)</name>
        <dbReference type="ChEBI" id="CHEBI:18420"/>
    </cofactor>
</comment>
<dbReference type="PANTHER" id="PTHR42796">
    <property type="entry name" value="FUMARYLACETOACETATE HYDROLASE DOMAIN-CONTAINING PROTEIN 2A-RELATED"/>
    <property type="match status" value="1"/>
</dbReference>
<evidence type="ECO:0000313" key="6">
    <source>
        <dbReference type="Proteomes" id="UP001620514"/>
    </source>
</evidence>
<comment type="similarity">
    <text evidence="2">Belongs to the FAH family.</text>
</comment>
<gene>
    <name evidence="5" type="ORF">ABH943_008131</name>
</gene>
<dbReference type="Proteomes" id="UP001620514">
    <property type="component" value="Unassembled WGS sequence"/>
</dbReference>
<dbReference type="InterPro" id="IPR011234">
    <property type="entry name" value="Fumarylacetoacetase-like_C"/>
</dbReference>
<name>A0ABW8MWH9_9BURK</name>
<evidence type="ECO:0000256" key="2">
    <source>
        <dbReference type="ARBA" id="ARBA00010211"/>
    </source>
</evidence>
<keyword evidence="5" id="KW-0378">Hydrolase</keyword>
<reference evidence="5 6" key="1">
    <citation type="submission" date="2024-10" db="EMBL/GenBank/DDBJ databases">
        <authorList>
            <person name="Deangelis K."/>
            <person name="Huntemann M."/>
            <person name="Clum A."/>
            <person name="Wang J."/>
            <person name="Palaniappan K."/>
            <person name="Ritter S."/>
            <person name="Chen I.-M."/>
            <person name="Stamatis D."/>
            <person name="Reddy T."/>
            <person name="O'Malley R."/>
            <person name="Daum C."/>
            <person name="Ng V."/>
            <person name="Ivanova N."/>
            <person name="Kyrpides N."/>
            <person name="Woyke T."/>
        </authorList>
    </citation>
    <scope>NUCLEOTIDE SEQUENCE [LARGE SCALE GENOMIC DNA]</scope>
    <source>
        <strain evidence="5 6">GAS97</strain>
    </source>
</reference>
<dbReference type="InterPro" id="IPR051121">
    <property type="entry name" value="FAH"/>
</dbReference>
<dbReference type="EC" id="3.7.1.26" evidence="5"/>
<dbReference type="InterPro" id="IPR036663">
    <property type="entry name" value="Fumarylacetoacetase_C_sf"/>
</dbReference>
<reference evidence="5 6" key="2">
    <citation type="submission" date="2024-11" db="EMBL/GenBank/DDBJ databases">
        <title>Using genomics to understand microbial adaptation to soil warming.</title>
        <authorList>
            <person name="Deangelis K.M. PhD."/>
        </authorList>
    </citation>
    <scope>NUCLEOTIDE SEQUENCE [LARGE SCALE GENOMIC DNA]</scope>
    <source>
        <strain evidence="5 6">GAS97</strain>
    </source>
</reference>
<evidence type="ECO:0000256" key="3">
    <source>
        <dbReference type="ARBA" id="ARBA00022723"/>
    </source>
</evidence>
<keyword evidence="6" id="KW-1185">Reference proteome</keyword>
<comment type="caution">
    <text evidence="5">The sequence shown here is derived from an EMBL/GenBank/DDBJ whole genome shotgun (WGS) entry which is preliminary data.</text>
</comment>
<evidence type="ECO:0000313" key="5">
    <source>
        <dbReference type="EMBL" id="MFK4448087.1"/>
    </source>
</evidence>
<dbReference type="SUPFAM" id="SSF56529">
    <property type="entry name" value="FAH"/>
    <property type="match status" value="1"/>
</dbReference>
<evidence type="ECO:0000256" key="1">
    <source>
        <dbReference type="ARBA" id="ARBA00001946"/>
    </source>
</evidence>
<dbReference type="Pfam" id="PF01557">
    <property type="entry name" value="FAA_hydrolase"/>
    <property type="match status" value="1"/>
</dbReference>